<comment type="subcellular location">
    <subcellularLocation>
        <location evidence="1">Secreted</location>
        <location evidence="1">Extracellular space</location>
        <location evidence="1">Extracellular matrix</location>
        <location evidence="1">Basement membrane</location>
    </subcellularLocation>
</comment>
<keyword evidence="8" id="KW-0472">Membrane</keyword>
<comment type="caution">
    <text evidence="10">The sequence shown here is derived from an EMBL/GenBank/DDBJ whole genome shotgun (WGS) entry which is preliminary data.</text>
</comment>
<keyword evidence="6" id="KW-0176">Collagen</keyword>
<dbReference type="Gene3D" id="2.170.240.10">
    <property type="entry name" value="Collagen IV, non-collagenous"/>
    <property type="match status" value="1"/>
</dbReference>
<keyword evidence="8" id="KW-0812">Transmembrane</keyword>
<dbReference type="Proteomes" id="UP001487740">
    <property type="component" value="Unassembled WGS sequence"/>
</dbReference>
<sequence>MSKKAIHNANIHLCVVCEAPSNVIAVHSQSLSVPDCPQGWSSMWIGYSFVMGYEEQDQDSQHTWETHPLPLLYGLWCLSSCVVVLRCTVAVLFGQHRTLAVD</sequence>
<keyword evidence="5" id="KW-0084">Basement membrane</keyword>
<keyword evidence="2" id="KW-0964">Secreted</keyword>
<keyword evidence="3" id="KW-0272">Extracellular matrix</keyword>
<protein>
    <recommendedName>
        <fullName evidence="9">Collagen IV NC1 domain-containing protein</fullName>
    </recommendedName>
</protein>
<keyword evidence="7" id="KW-1015">Disulfide bond</keyword>
<dbReference type="GO" id="GO:0005581">
    <property type="term" value="C:collagen trimer"/>
    <property type="evidence" value="ECO:0007669"/>
    <property type="project" value="UniProtKB-KW"/>
</dbReference>
<evidence type="ECO:0000256" key="1">
    <source>
        <dbReference type="ARBA" id="ARBA00004302"/>
    </source>
</evidence>
<proteinExistence type="predicted"/>
<feature type="domain" description="Collagen IV NC1" evidence="9">
    <location>
        <begin position="1"/>
        <end position="51"/>
    </location>
</feature>
<evidence type="ECO:0000256" key="8">
    <source>
        <dbReference type="SAM" id="Phobius"/>
    </source>
</evidence>
<evidence type="ECO:0000256" key="4">
    <source>
        <dbReference type="ARBA" id="ARBA00022737"/>
    </source>
</evidence>
<dbReference type="SUPFAM" id="SSF56436">
    <property type="entry name" value="C-type lectin-like"/>
    <property type="match status" value="1"/>
</dbReference>
<dbReference type="InterPro" id="IPR036954">
    <property type="entry name" value="Collagen_IV_NC_sf"/>
</dbReference>
<keyword evidence="11" id="KW-1185">Reference proteome</keyword>
<dbReference type="InterPro" id="IPR001442">
    <property type="entry name" value="Collagen_IV_NC"/>
</dbReference>
<name>A0AAW0U3B6_SCYPA</name>
<evidence type="ECO:0000256" key="5">
    <source>
        <dbReference type="ARBA" id="ARBA00022869"/>
    </source>
</evidence>
<reference evidence="10 11" key="1">
    <citation type="submission" date="2023-03" db="EMBL/GenBank/DDBJ databases">
        <title>High-quality genome of Scylla paramamosain provides insights in environmental adaptation.</title>
        <authorList>
            <person name="Zhang L."/>
        </authorList>
    </citation>
    <scope>NUCLEOTIDE SEQUENCE [LARGE SCALE GENOMIC DNA]</scope>
    <source>
        <strain evidence="10">LZ_2023a</strain>
        <tissue evidence="10">Muscle</tissue>
    </source>
</reference>
<evidence type="ECO:0000256" key="3">
    <source>
        <dbReference type="ARBA" id="ARBA00022530"/>
    </source>
</evidence>
<dbReference type="GO" id="GO:0005201">
    <property type="term" value="F:extracellular matrix structural constituent"/>
    <property type="evidence" value="ECO:0007669"/>
    <property type="project" value="InterPro"/>
</dbReference>
<gene>
    <name evidence="10" type="ORF">O3P69_006569</name>
</gene>
<feature type="transmembrane region" description="Helical" evidence="8">
    <location>
        <begin position="73"/>
        <end position="93"/>
    </location>
</feature>
<dbReference type="AlphaFoldDB" id="A0AAW0U3B6"/>
<dbReference type="Pfam" id="PF01413">
    <property type="entry name" value="C4"/>
    <property type="match status" value="1"/>
</dbReference>
<keyword evidence="4" id="KW-0677">Repeat</keyword>
<dbReference type="PROSITE" id="PS51403">
    <property type="entry name" value="NC1_IV"/>
    <property type="match status" value="1"/>
</dbReference>
<evidence type="ECO:0000256" key="6">
    <source>
        <dbReference type="ARBA" id="ARBA00023119"/>
    </source>
</evidence>
<dbReference type="InterPro" id="IPR016187">
    <property type="entry name" value="CTDL_fold"/>
</dbReference>
<evidence type="ECO:0000313" key="11">
    <source>
        <dbReference type="Proteomes" id="UP001487740"/>
    </source>
</evidence>
<evidence type="ECO:0000256" key="7">
    <source>
        <dbReference type="ARBA" id="ARBA00023157"/>
    </source>
</evidence>
<evidence type="ECO:0000259" key="9">
    <source>
        <dbReference type="PROSITE" id="PS51403"/>
    </source>
</evidence>
<dbReference type="SMART" id="SM00111">
    <property type="entry name" value="C4"/>
    <property type="match status" value="1"/>
</dbReference>
<evidence type="ECO:0000256" key="2">
    <source>
        <dbReference type="ARBA" id="ARBA00022525"/>
    </source>
</evidence>
<dbReference type="GO" id="GO:0005604">
    <property type="term" value="C:basement membrane"/>
    <property type="evidence" value="ECO:0007669"/>
    <property type="project" value="UniProtKB-SubCell"/>
</dbReference>
<organism evidence="10 11">
    <name type="scientific">Scylla paramamosain</name>
    <name type="common">Mud crab</name>
    <dbReference type="NCBI Taxonomy" id="85552"/>
    <lineage>
        <taxon>Eukaryota</taxon>
        <taxon>Metazoa</taxon>
        <taxon>Ecdysozoa</taxon>
        <taxon>Arthropoda</taxon>
        <taxon>Crustacea</taxon>
        <taxon>Multicrustacea</taxon>
        <taxon>Malacostraca</taxon>
        <taxon>Eumalacostraca</taxon>
        <taxon>Eucarida</taxon>
        <taxon>Decapoda</taxon>
        <taxon>Pleocyemata</taxon>
        <taxon>Brachyura</taxon>
        <taxon>Eubrachyura</taxon>
        <taxon>Portunoidea</taxon>
        <taxon>Portunidae</taxon>
        <taxon>Portuninae</taxon>
        <taxon>Scylla</taxon>
    </lineage>
</organism>
<accession>A0AAW0U3B6</accession>
<dbReference type="EMBL" id="JARAKH010000019">
    <property type="protein sequence ID" value="KAK8394480.1"/>
    <property type="molecule type" value="Genomic_DNA"/>
</dbReference>
<keyword evidence="8" id="KW-1133">Transmembrane helix</keyword>
<evidence type="ECO:0000313" key="10">
    <source>
        <dbReference type="EMBL" id="KAK8394480.1"/>
    </source>
</evidence>